<dbReference type="InterPro" id="IPR048641">
    <property type="entry name" value="RlmN_N"/>
</dbReference>
<comment type="function">
    <text evidence="13">Specifically methylates position 2 of adenine 2503 in 23S rRNA and position 2 of adenine 37 in tRNAs.</text>
</comment>
<keyword evidence="2 13" id="KW-0004">4Fe-4S</keyword>
<dbReference type="CDD" id="cd01335">
    <property type="entry name" value="Radical_SAM"/>
    <property type="match status" value="1"/>
</dbReference>
<evidence type="ECO:0000259" key="14">
    <source>
        <dbReference type="PROSITE" id="PS51918"/>
    </source>
</evidence>
<evidence type="ECO:0000256" key="6">
    <source>
        <dbReference type="ARBA" id="ARBA00022679"/>
    </source>
</evidence>
<evidence type="ECO:0000256" key="10">
    <source>
        <dbReference type="ARBA" id="ARBA00023004"/>
    </source>
</evidence>
<evidence type="ECO:0000256" key="11">
    <source>
        <dbReference type="ARBA" id="ARBA00023014"/>
    </source>
</evidence>
<dbReference type="Pfam" id="PF21016">
    <property type="entry name" value="RlmN_N"/>
    <property type="match status" value="1"/>
</dbReference>
<dbReference type="PROSITE" id="PS51918">
    <property type="entry name" value="RADICAL_SAM"/>
    <property type="match status" value="1"/>
</dbReference>
<evidence type="ECO:0000256" key="3">
    <source>
        <dbReference type="ARBA" id="ARBA00022490"/>
    </source>
</evidence>
<dbReference type="EC" id="2.1.1.192" evidence="13"/>
<comment type="cofactor">
    <cofactor evidence="13">
        <name>[4Fe-4S] cluster</name>
        <dbReference type="ChEBI" id="CHEBI:49883"/>
    </cofactor>
    <text evidence="13">Binds 1 [4Fe-4S] cluster. The cluster is coordinated with 3 cysteines and an exchangeable S-adenosyl-L-methionine.</text>
</comment>
<keyword evidence="8 13" id="KW-0819">tRNA processing</keyword>
<dbReference type="GO" id="GO:0019843">
    <property type="term" value="F:rRNA binding"/>
    <property type="evidence" value="ECO:0007669"/>
    <property type="project" value="UniProtKB-UniRule"/>
</dbReference>
<proteinExistence type="inferred from homology"/>
<dbReference type="FunFam" id="3.20.20.70:FF:000014">
    <property type="entry name" value="Probable dual-specificity RNA methyltransferase RlmN"/>
    <property type="match status" value="1"/>
</dbReference>
<dbReference type="PANTHER" id="PTHR30544:SF5">
    <property type="entry name" value="RADICAL SAM CORE DOMAIN-CONTAINING PROTEIN"/>
    <property type="match status" value="1"/>
</dbReference>
<comment type="caution">
    <text evidence="13">Lacks conserved residue(s) required for the propagation of feature annotation.</text>
</comment>
<feature type="active site" description="Proton acceptor" evidence="13">
    <location>
        <position position="91"/>
    </location>
</feature>
<feature type="binding site" evidence="13">
    <location>
        <position position="115"/>
    </location>
    <ligand>
        <name>[4Fe-4S] cluster</name>
        <dbReference type="ChEBI" id="CHEBI:49883"/>
        <note>4Fe-4S-S-AdoMet</note>
    </ligand>
</feature>
<dbReference type="InterPro" id="IPR058240">
    <property type="entry name" value="rSAM_sf"/>
</dbReference>
<sequence length="356" mass="40385">MNPLVYDLPYDALRQRLVDMGEPAFRATQLYEWLYVHRVTSFAAMTNLPKALREKLAETFDVAAVRELQRQVSKDGTVKFLFALRDGNAIETVIMRHRYGNSVCVTTQVGCRIGCTFCASTIGGKVRDLSAGEIVAQVVEAQRFLDREGERASHVVVMGIGEPFENYEALMTFLSILNHDKGLNIGQRHITVSTSGIVPRIYDFADAKLQVKLAVSLHAPNDELRSCIMPINRRYPLAELMEACRYYVETTGRRITFEYAMLGGVNDRPEHAEELARLVGDLLCHVNLIPVNYVPERQYVRTPRDEIFRFQRILQRHGIPTTIRREHGSDIAAACGQLRAQHNRQKRRQAAVEGAR</sequence>
<evidence type="ECO:0000313" key="15">
    <source>
        <dbReference type="EMBL" id="GGJ91859.1"/>
    </source>
</evidence>
<keyword evidence="3 13" id="KW-0963">Cytoplasm</keyword>
<dbReference type="GO" id="GO:0051539">
    <property type="term" value="F:4 iron, 4 sulfur cluster binding"/>
    <property type="evidence" value="ECO:0007669"/>
    <property type="project" value="UniProtKB-UniRule"/>
</dbReference>
<evidence type="ECO:0000313" key="16">
    <source>
        <dbReference type="Proteomes" id="UP000637720"/>
    </source>
</evidence>
<dbReference type="SFLD" id="SFLDS00029">
    <property type="entry name" value="Radical_SAM"/>
    <property type="match status" value="1"/>
</dbReference>
<keyword evidence="7 13" id="KW-0949">S-adenosyl-L-methionine</keyword>
<name>A0A8J3F815_9BACI</name>
<evidence type="ECO:0000256" key="4">
    <source>
        <dbReference type="ARBA" id="ARBA00022552"/>
    </source>
</evidence>
<dbReference type="PANTHER" id="PTHR30544">
    <property type="entry name" value="23S RRNA METHYLTRANSFERASE"/>
    <property type="match status" value="1"/>
</dbReference>
<keyword evidence="11 13" id="KW-0411">Iron-sulfur</keyword>
<dbReference type="Proteomes" id="UP000637720">
    <property type="component" value="Unassembled WGS sequence"/>
</dbReference>
<keyword evidence="10 13" id="KW-0408">Iron</keyword>
<dbReference type="EMBL" id="BMOF01000002">
    <property type="protein sequence ID" value="GGJ91859.1"/>
    <property type="molecule type" value="Genomic_DNA"/>
</dbReference>
<protein>
    <recommendedName>
        <fullName evidence="13">Probable dual-specificity RNA methyltransferase RlmN</fullName>
        <ecNumber evidence="13">2.1.1.192</ecNumber>
    </recommendedName>
    <alternativeName>
        <fullName evidence="13">23S rRNA (adenine(2503)-C(2))-methyltransferase</fullName>
    </alternativeName>
    <alternativeName>
        <fullName evidence="13">23S rRNA m2A2503 methyltransferase</fullName>
    </alternativeName>
    <alternativeName>
        <fullName evidence="13">Ribosomal RNA large subunit methyltransferase N</fullName>
    </alternativeName>
    <alternativeName>
        <fullName evidence="13">tRNA (adenine(37)-C(2))-methyltransferase</fullName>
    </alternativeName>
    <alternativeName>
        <fullName evidence="13">tRNA m2A37 methyltransferase</fullName>
    </alternativeName>
</protein>
<evidence type="ECO:0000256" key="12">
    <source>
        <dbReference type="ARBA" id="ARBA00023157"/>
    </source>
</evidence>
<feature type="binding site" evidence="13">
    <location>
        <begin position="161"/>
        <end position="162"/>
    </location>
    <ligand>
        <name>S-adenosyl-L-methionine</name>
        <dbReference type="ChEBI" id="CHEBI:59789"/>
    </ligand>
</feature>
<evidence type="ECO:0000256" key="13">
    <source>
        <dbReference type="HAMAP-Rule" id="MF_01849"/>
    </source>
</evidence>
<dbReference type="AlphaFoldDB" id="A0A8J3F815"/>
<reference evidence="15" key="2">
    <citation type="submission" date="2020-09" db="EMBL/GenBank/DDBJ databases">
        <authorList>
            <person name="Sun Q."/>
            <person name="Ohkuma M."/>
        </authorList>
    </citation>
    <scope>NUCLEOTIDE SEQUENCE</scope>
    <source>
        <strain evidence="15">JCM 14719</strain>
    </source>
</reference>
<comment type="similarity">
    <text evidence="13">Belongs to the radical SAM superfamily. RlmN family.</text>
</comment>
<evidence type="ECO:0000256" key="8">
    <source>
        <dbReference type="ARBA" id="ARBA00022694"/>
    </source>
</evidence>
<comment type="catalytic activity">
    <reaction evidence="13">
        <text>adenosine(37) in tRNA + 2 reduced [2Fe-2S]-[ferredoxin] + 2 S-adenosyl-L-methionine = 2-methyladenosine(37) in tRNA + 5'-deoxyadenosine + L-methionine + 2 oxidized [2Fe-2S]-[ferredoxin] + S-adenosyl-L-homocysteine</text>
        <dbReference type="Rhea" id="RHEA:43332"/>
        <dbReference type="Rhea" id="RHEA-COMP:10000"/>
        <dbReference type="Rhea" id="RHEA-COMP:10001"/>
        <dbReference type="Rhea" id="RHEA-COMP:10162"/>
        <dbReference type="Rhea" id="RHEA-COMP:10485"/>
        <dbReference type="ChEBI" id="CHEBI:17319"/>
        <dbReference type="ChEBI" id="CHEBI:33737"/>
        <dbReference type="ChEBI" id="CHEBI:33738"/>
        <dbReference type="ChEBI" id="CHEBI:57844"/>
        <dbReference type="ChEBI" id="CHEBI:57856"/>
        <dbReference type="ChEBI" id="CHEBI:59789"/>
        <dbReference type="ChEBI" id="CHEBI:74411"/>
        <dbReference type="ChEBI" id="CHEBI:74497"/>
        <dbReference type="EC" id="2.1.1.192"/>
    </reaction>
</comment>
<dbReference type="HAMAP" id="MF_01849">
    <property type="entry name" value="RNA_methyltr_RlmN"/>
    <property type="match status" value="1"/>
</dbReference>
<dbReference type="Gene3D" id="3.20.20.70">
    <property type="entry name" value="Aldolase class I"/>
    <property type="match status" value="1"/>
</dbReference>
<keyword evidence="4 13" id="KW-0698">rRNA processing</keyword>
<keyword evidence="16" id="KW-1185">Reference proteome</keyword>
<dbReference type="GO" id="GO:0002935">
    <property type="term" value="F:tRNA (adenine(37)-C2)-methyltransferase activity"/>
    <property type="evidence" value="ECO:0007669"/>
    <property type="project" value="UniProtKB-UniRule"/>
</dbReference>
<dbReference type="InterPro" id="IPR013785">
    <property type="entry name" value="Aldolase_TIM"/>
</dbReference>
<accession>A0A8J3F815</accession>
<dbReference type="Gene3D" id="1.10.150.530">
    <property type="match status" value="1"/>
</dbReference>
<feature type="binding site" evidence="13">
    <location>
        <position position="111"/>
    </location>
    <ligand>
        <name>[4Fe-4S] cluster</name>
        <dbReference type="ChEBI" id="CHEBI:49883"/>
        <note>4Fe-4S-S-AdoMet</note>
    </ligand>
</feature>
<dbReference type="SFLD" id="SFLDG01062">
    <property type="entry name" value="methyltransferase_(Class_A)"/>
    <property type="match status" value="1"/>
</dbReference>
<feature type="domain" description="Radical SAM core" evidence="14">
    <location>
        <begin position="97"/>
        <end position="330"/>
    </location>
</feature>
<dbReference type="GO" id="GO:0046872">
    <property type="term" value="F:metal ion binding"/>
    <property type="evidence" value="ECO:0007669"/>
    <property type="project" value="UniProtKB-KW"/>
</dbReference>
<evidence type="ECO:0000256" key="2">
    <source>
        <dbReference type="ARBA" id="ARBA00022485"/>
    </source>
</evidence>
<dbReference type="InterPro" id="IPR007197">
    <property type="entry name" value="rSAM"/>
</dbReference>
<dbReference type="RefSeq" id="WP_054672610.1">
    <property type="nucleotide sequence ID" value="NZ_BMOF01000002.1"/>
</dbReference>
<dbReference type="GO" id="GO:0000049">
    <property type="term" value="F:tRNA binding"/>
    <property type="evidence" value="ECO:0007669"/>
    <property type="project" value="UniProtKB-UniRule"/>
</dbReference>
<dbReference type="GO" id="GO:0030488">
    <property type="term" value="P:tRNA methylation"/>
    <property type="evidence" value="ECO:0007669"/>
    <property type="project" value="UniProtKB-UniRule"/>
</dbReference>
<comment type="miscellaneous">
    <text evidence="13">Reaction proceeds by a ping-pong mechanism involving intermediate methylation of a conserved cysteine residue.</text>
</comment>
<feature type="binding site" evidence="13">
    <location>
        <position position="118"/>
    </location>
    <ligand>
        <name>[4Fe-4S] cluster</name>
        <dbReference type="ChEBI" id="CHEBI:49883"/>
        <note>4Fe-4S-S-AdoMet</note>
    </ligand>
</feature>
<evidence type="ECO:0000256" key="9">
    <source>
        <dbReference type="ARBA" id="ARBA00022723"/>
    </source>
</evidence>
<dbReference type="InterPro" id="IPR027492">
    <property type="entry name" value="RNA_MTrfase_RlmN"/>
</dbReference>
<dbReference type="NCBIfam" id="TIGR00048">
    <property type="entry name" value="rRNA_mod_RlmN"/>
    <property type="match status" value="1"/>
</dbReference>
<keyword evidence="12 13" id="KW-1015">Disulfide bond</keyword>
<reference evidence="15" key="1">
    <citation type="journal article" date="2014" name="Int. J. Syst. Evol. Microbiol.">
        <title>Complete genome sequence of Corynebacterium casei LMG S-19264T (=DSM 44701T), isolated from a smear-ripened cheese.</title>
        <authorList>
            <consortium name="US DOE Joint Genome Institute (JGI-PGF)"/>
            <person name="Walter F."/>
            <person name="Albersmeier A."/>
            <person name="Kalinowski J."/>
            <person name="Ruckert C."/>
        </authorList>
    </citation>
    <scope>NUCLEOTIDE SEQUENCE</scope>
    <source>
        <strain evidence="15">JCM 14719</strain>
    </source>
</reference>
<evidence type="ECO:0000256" key="5">
    <source>
        <dbReference type="ARBA" id="ARBA00022603"/>
    </source>
</evidence>
<dbReference type="GO" id="GO:0070040">
    <property type="term" value="F:rRNA (adenine(2503)-C2-)-methyltransferase activity"/>
    <property type="evidence" value="ECO:0007669"/>
    <property type="project" value="UniProtKB-UniRule"/>
</dbReference>
<dbReference type="InterPro" id="IPR040072">
    <property type="entry name" value="Methyltransferase_A"/>
</dbReference>
<feature type="binding site" evidence="13">
    <location>
        <position position="193"/>
    </location>
    <ligand>
        <name>S-adenosyl-L-methionine</name>
        <dbReference type="ChEBI" id="CHEBI:59789"/>
    </ligand>
</feature>
<evidence type="ECO:0000256" key="7">
    <source>
        <dbReference type="ARBA" id="ARBA00022691"/>
    </source>
</evidence>
<dbReference type="SFLD" id="SFLDF00275">
    <property type="entry name" value="adenosine_C2_methyltransferase"/>
    <property type="match status" value="1"/>
</dbReference>
<feature type="binding site" evidence="13">
    <location>
        <position position="292"/>
    </location>
    <ligand>
        <name>S-adenosyl-L-methionine</name>
        <dbReference type="ChEBI" id="CHEBI:59789"/>
    </ligand>
</feature>
<feature type="binding site" evidence="13">
    <location>
        <begin position="216"/>
        <end position="218"/>
    </location>
    <ligand>
        <name>S-adenosyl-L-methionine</name>
        <dbReference type="ChEBI" id="CHEBI:59789"/>
    </ligand>
</feature>
<dbReference type="SUPFAM" id="SSF102114">
    <property type="entry name" value="Radical SAM enzymes"/>
    <property type="match status" value="1"/>
</dbReference>
<dbReference type="Pfam" id="PF04055">
    <property type="entry name" value="Radical_SAM"/>
    <property type="match status" value="1"/>
</dbReference>
<dbReference type="PIRSF" id="PIRSF006004">
    <property type="entry name" value="CHP00048"/>
    <property type="match status" value="1"/>
</dbReference>
<keyword evidence="5 13" id="KW-0489">Methyltransferase</keyword>
<evidence type="ECO:0000256" key="1">
    <source>
        <dbReference type="ARBA" id="ARBA00004496"/>
    </source>
</evidence>
<dbReference type="InterPro" id="IPR004383">
    <property type="entry name" value="rRNA_lsu_MTrfase_RlmN/Cfr"/>
</dbReference>
<gene>
    <name evidence="13 15" type="primary">rlmN</name>
    <name evidence="15" type="ORF">GCM10007043_02000</name>
</gene>
<feature type="active site" description="S-methylcysteine intermediate" evidence="13">
    <location>
        <position position="335"/>
    </location>
</feature>
<comment type="subcellular location">
    <subcellularLocation>
        <location evidence="1 13">Cytoplasm</location>
    </subcellularLocation>
</comment>
<dbReference type="GO" id="GO:0070475">
    <property type="term" value="P:rRNA base methylation"/>
    <property type="evidence" value="ECO:0007669"/>
    <property type="project" value="UniProtKB-UniRule"/>
</dbReference>
<organism evidence="15 16">
    <name type="scientific">Calditerricola satsumensis</name>
    <dbReference type="NCBI Taxonomy" id="373054"/>
    <lineage>
        <taxon>Bacteria</taxon>
        <taxon>Bacillati</taxon>
        <taxon>Bacillota</taxon>
        <taxon>Bacilli</taxon>
        <taxon>Bacillales</taxon>
        <taxon>Bacillaceae</taxon>
        <taxon>Calditerricola</taxon>
    </lineage>
</organism>
<keyword evidence="6 13" id="KW-0808">Transferase</keyword>
<comment type="caution">
    <text evidence="15">The sequence shown here is derived from an EMBL/GenBank/DDBJ whole genome shotgun (WGS) entry which is preliminary data.</text>
</comment>
<keyword evidence="9 13" id="KW-0479">Metal-binding</keyword>
<dbReference type="GO" id="GO:0005737">
    <property type="term" value="C:cytoplasm"/>
    <property type="evidence" value="ECO:0007669"/>
    <property type="project" value="UniProtKB-SubCell"/>
</dbReference>
<comment type="catalytic activity">
    <reaction evidence="13">
        <text>adenosine(2503) in 23S rRNA + 2 reduced [2Fe-2S]-[ferredoxin] + 2 S-adenosyl-L-methionine = 2-methyladenosine(2503) in 23S rRNA + 5'-deoxyadenosine + L-methionine + 2 oxidized [2Fe-2S]-[ferredoxin] + S-adenosyl-L-homocysteine</text>
        <dbReference type="Rhea" id="RHEA:42916"/>
        <dbReference type="Rhea" id="RHEA-COMP:10000"/>
        <dbReference type="Rhea" id="RHEA-COMP:10001"/>
        <dbReference type="Rhea" id="RHEA-COMP:10152"/>
        <dbReference type="Rhea" id="RHEA-COMP:10282"/>
        <dbReference type="ChEBI" id="CHEBI:17319"/>
        <dbReference type="ChEBI" id="CHEBI:33737"/>
        <dbReference type="ChEBI" id="CHEBI:33738"/>
        <dbReference type="ChEBI" id="CHEBI:57844"/>
        <dbReference type="ChEBI" id="CHEBI:57856"/>
        <dbReference type="ChEBI" id="CHEBI:59789"/>
        <dbReference type="ChEBI" id="CHEBI:74411"/>
        <dbReference type="ChEBI" id="CHEBI:74497"/>
        <dbReference type="EC" id="2.1.1.192"/>
    </reaction>
</comment>